<comment type="caution">
    <text evidence="1">The sequence shown here is derived from an EMBL/GenBank/DDBJ whole genome shotgun (WGS) entry which is preliminary data.</text>
</comment>
<dbReference type="AlphaFoldDB" id="A0A1F5H7E0"/>
<dbReference type="EMBL" id="MFBH01000017">
    <property type="protein sequence ID" value="OGD99985.1"/>
    <property type="molecule type" value="Genomic_DNA"/>
</dbReference>
<gene>
    <name evidence="1" type="ORF">A2W45_02765</name>
</gene>
<protein>
    <submittedName>
        <fullName evidence="1">Uncharacterized protein</fullName>
    </submittedName>
</protein>
<proteinExistence type="predicted"/>
<accession>A0A1F5H7E0</accession>
<dbReference type="Proteomes" id="UP000178393">
    <property type="component" value="Unassembled WGS sequence"/>
</dbReference>
<reference evidence="1 2" key="1">
    <citation type="journal article" date="2016" name="Nat. Commun.">
        <title>Thousands of microbial genomes shed light on interconnected biogeochemical processes in an aquifer system.</title>
        <authorList>
            <person name="Anantharaman K."/>
            <person name="Brown C.T."/>
            <person name="Hug L.A."/>
            <person name="Sharon I."/>
            <person name="Castelle C.J."/>
            <person name="Probst A.J."/>
            <person name="Thomas B.C."/>
            <person name="Singh A."/>
            <person name="Wilkins M.J."/>
            <person name="Karaoz U."/>
            <person name="Brodie E.L."/>
            <person name="Williams K.H."/>
            <person name="Hubbard S.S."/>
            <person name="Banfield J.F."/>
        </authorList>
    </citation>
    <scope>NUCLEOTIDE SEQUENCE [LARGE SCALE GENOMIC DNA]</scope>
</reference>
<evidence type="ECO:0000313" key="2">
    <source>
        <dbReference type="Proteomes" id="UP000178393"/>
    </source>
</evidence>
<sequence length="207" mass="23525">MKKWVVAIVTFVVIFLVFTVATVVFAFTKTKPTTEKINQNLTDKFQKIVRIPTDIVISKYTFNETLYIWEMTTPQNEAVPVKFTFNPDFLNNQEITQATLEMVSGGDPSIFDKVSAAVIADEKTLRSAQDIVNADFSPNEEIGYTSYKFFYDARTGKVTKIVWEFERQSLIDNETENLYTQLNSLPPKAVRALYEIPQVILGVLQGA</sequence>
<organism evidence="1 2">
    <name type="scientific">Candidatus Curtissbacteria bacterium RIFCSPHIGHO2_12_41_11</name>
    <dbReference type="NCBI Taxonomy" id="1797718"/>
    <lineage>
        <taxon>Bacteria</taxon>
        <taxon>Candidatus Curtissiibacteriota</taxon>
    </lineage>
</organism>
<evidence type="ECO:0000313" key="1">
    <source>
        <dbReference type="EMBL" id="OGD99985.1"/>
    </source>
</evidence>
<name>A0A1F5H7E0_9BACT</name>